<dbReference type="InterPro" id="IPR029060">
    <property type="entry name" value="PIN-like_dom_sf"/>
</dbReference>
<comment type="caution">
    <text evidence="2">The sequence shown here is derived from an EMBL/GenBank/DDBJ whole genome shotgun (WGS) entry which is preliminary data.</text>
</comment>
<feature type="domain" description="PIN" evidence="1">
    <location>
        <begin position="2"/>
        <end position="123"/>
    </location>
</feature>
<dbReference type="Gene3D" id="3.40.50.1010">
    <property type="entry name" value="5'-nuclease"/>
    <property type="match status" value="1"/>
</dbReference>
<dbReference type="RefSeq" id="WP_175607352.1">
    <property type="nucleotide sequence ID" value="NZ_MSTI01000027.1"/>
</dbReference>
<sequence>MTDANVILRFLLDDHPELSPRAAAVFERAAGGEIRLLIPAAIFAECVYTLKSFYKLDRATLASGLLDVLALPGVEALEGRVVGEALRVFGAKNVDFADAYLSALSLSLSYPVVTFDRDLGKLGAELLET</sequence>
<keyword evidence="3" id="KW-1185">Reference proteome</keyword>
<evidence type="ECO:0000259" key="1">
    <source>
        <dbReference type="Pfam" id="PF01850"/>
    </source>
</evidence>
<dbReference type="InterPro" id="IPR002716">
    <property type="entry name" value="PIN_dom"/>
</dbReference>
<proteinExistence type="predicted"/>
<protein>
    <recommendedName>
        <fullName evidence="1">PIN domain-containing protein</fullName>
    </recommendedName>
</protein>
<accession>A0A1U7P394</accession>
<evidence type="ECO:0000313" key="3">
    <source>
        <dbReference type="Proteomes" id="UP000186607"/>
    </source>
</evidence>
<dbReference type="SUPFAM" id="SSF88723">
    <property type="entry name" value="PIN domain-like"/>
    <property type="match status" value="1"/>
</dbReference>
<gene>
    <name evidence="2" type="ORF">BOO71_0002251</name>
</gene>
<dbReference type="STRING" id="249408.BOO71_0002251"/>
<name>A0A1U7P394_9DEIO</name>
<dbReference type="Pfam" id="PF01850">
    <property type="entry name" value="PIN"/>
    <property type="match status" value="1"/>
</dbReference>
<dbReference type="EMBL" id="MSTI01000027">
    <property type="protein sequence ID" value="OLV19626.1"/>
    <property type="molecule type" value="Genomic_DNA"/>
</dbReference>
<dbReference type="Proteomes" id="UP000186607">
    <property type="component" value="Unassembled WGS sequence"/>
</dbReference>
<organism evidence="2 3">
    <name type="scientific">Deinococcus marmoris</name>
    <dbReference type="NCBI Taxonomy" id="249408"/>
    <lineage>
        <taxon>Bacteria</taxon>
        <taxon>Thermotogati</taxon>
        <taxon>Deinococcota</taxon>
        <taxon>Deinococci</taxon>
        <taxon>Deinococcales</taxon>
        <taxon>Deinococcaceae</taxon>
        <taxon>Deinococcus</taxon>
    </lineage>
</organism>
<evidence type="ECO:0000313" key="2">
    <source>
        <dbReference type="EMBL" id="OLV19626.1"/>
    </source>
</evidence>
<dbReference type="AlphaFoldDB" id="A0A1U7P394"/>
<reference evidence="2 3" key="1">
    <citation type="submission" date="2017-01" db="EMBL/GenBank/DDBJ databases">
        <title>Genome Analysis of Deinococcus marmoris KOPRI26562.</title>
        <authorList>
            <person name="Kim J.H."/>
            <person name="Oh H.-M."/>
        </authorList>
    </citation>
    <scope>NUCLEOTIDE SEQUENCE [LARGE SCALE GENOMIC DNA]</scope>
    <source>
        <strain evidence="2 3">KOPRI26562</strain>
    </source>
</reference>